<evidence type="ECO:0000313" key="2">
    <source>
        <dbReference type="EMBL" id="GJS76311.1"/>
    </source>
</evidence>
<feature type="region of interest" description="Disordered" evidence="1">
    <location>
        <begin position="57"/>
        <end position="77"/>
    </location>
</feature>
<sequence>MCRHLYNTEKTGTLETQRTTQHILDPFQVVDETHCTQREVSSAKHCLRQASEQQSQVSDYDESLNKEVKRQNNSTSSASLDIRGRAIAWSTQMRSGELKDVTITLLRKTLDRGGDKNFGVFLTRHIKFDVTMILNFNFRDTVNYVHFYWGEKSNLIWYVFKNFVVEEYAGRADSGRRVRVGGIEDGECGG</sequence>
<evidence type="ECO:0000256" key="1">
    <source>
        <dbReference type="SAM" id="MobiDB-lite"/>
    </source>
</evidence>
<reference evidence="2" key="1">
    <citation type="journal article" date="2022" name="Int. J. Mol. Sci.">
        <title>Draft Genome of Tanacetum Coccineum: Genomic Comparison of Closely Related Tanacetum-Family Plants.</title>
        <authorList>
            <person name="Yamashiro T."/>
            <person name="Shiraishi A."/>
            <person name="Nakayama K."/>
            <person name="Satake H."/>
        </authorList>
    </citation>
    <scope>NUCLEOTIDE SEQUENCE</scope>
</reference>
<name>A0ABQ4YFU8_9ASTR</name>
<comment type="caution">
    <text evidence="2">The sequence shown here is derived from an EMBL/GenBank/DDBJ whole genome shotgun (WGS) entry which is preliminary data.</text>
</comment>
<evidence type="ECO:0000313" key="3">
    <source>
        <dbReference type="Proteomes" id="UP001151760"/>
    </source>
</evidence>
<gene>
    <name evidence="2" type="ORF">Tco_0726192</name>
</gene>
<accession>A0ABQ4YFU8</accession>
<protein>
    <submittedName>
        <fullName evidence="2">Uncharacterized protein</fullName>
    </submittedName>
</protein>
<dbReference type="EMBL" id="BQNB010010366">
    <property type="protein sequence ID" value="GJS76311.1"/>
    <property type="molecule type" value="Genomic_DNA"/>
</dbReference>
<proteinExistence type="predicted"/>
<organism evidence="2 3">
    <name type="scientific">Tanacetum coccineum</name>
    <dbReference type="NCBI Taxonomy" id="301880"/>
    <lineage>
        <taxon>Eukaryota</taxon>
        <taxon>Viridiplantae</taxon>
        <taxon>Streptophyta</taxon>
        <taxon>Embryophyta</taxon>
        <taxon>Tracheophyta</taxon>
        <taxon>Spermatophyta</taxon>
        <taxon>Magnoliopsida</taxon>
        <taxon>eudicotyledons</taxon>
        <taxon>Gunneridae</taxon>
        <taxon>Pentapetalae</taxon>
        <taxon>asterids</taxon>
        <taxon>campanulids</taxon>
        <taxon>Asterales</taxon>
        <taxon>Asteraceae</taxon>
        <taxon>Asteroideae</taxon>
        <taxon>Anthemideae</taxon>
        <taxon>Anthemidinae</taxon>
        <taxon>Tanacetum</taxon>
    </lineage>
</organism>
<reference evidence="2" key="2">
    <citation type="submission" date="2022-01" db="EMBL/GenBank/DDBJ databases">
        <authorList>
            <person name="Yamashiro T."/>
            <person name="Shiraishi A."/>
            <person name="Satake H."/>
            <person name="Nakayama K."/>
        </authorList>
    </citation>
    <scope>NUCLEOTIDE SEQUENCE</scope>
</reference>
<keyword evidence="3" id="KW-1185">Reference proteome</keyword>
<dbReference type="Proteomes" id="UP001151760">
    <property type="component" value="Unassembled WGS sequence"/>
</dbReference>